<gene>
    <name evidence="1" type="ORF">GMOD_00008441</name>
</gene>
<keyword evidence="2" id="KW-1185">Reference proteome</keyword>
<dbReference type="AlphaFoldDB" id="A0A3M7M8I0"/>
<evidence type="ECO:0000313" key="1">
    <source>
        <dbReference type="EMBL" id="RMZ70805.1"/>
    </source>
</evidence>
<dbReference type="PANTHER" id="PTHR42085:SF1">
    <property type="entry name" value="F-BOX DOMAIN-CONTAINING PROTEIN"/>
    <property type="match status" value="1"/>
</dbReference>
<organism evidence="1 2">
    <name type="scientific">Pyrenophora seminiperda CCB06</name>
    <dbReference type="NCBI Taxonomy" id="1302712"/>
    <lineage>
        <taxon>Eukaryota</taxon>
        <taxon>Fungi</taxon>
        <taxon>Dikarya</taxon>
        <taxon>Ascomycota</taxon>
        <taxon>Pezizomycotina</taxon>
        <taxon>Dothideomycetes</taxon>
        <taxon>Pleosporomycetidae</taxon>
        <taxon>Pleosporales</taxon>
        <taxon>Pleosporineae</taxon>
        <taxon>Pleosporaceae</taxon>
        <taxon>Pyrenophora</taxon>
    </lineage>
</organism>
<protein>
    <submittedName>
        <fullName evidence="1">Uncharacterized protein</fullName>
    </submittedName>
</protein>
<dbReference type="PANTHER" id="PTHR42085">
    <property type="entry name" value="F-BOX DOMAIN-CONTAINING PROTEIN"/>
    <property type="match status" value="1"/>
</dbReference>
<name>A0A3M7M8I0_9PLEO</name>
<dbReference type="OrthoDB" id="62952at2759"/>
<dbReference type="InterPro" id="IPR038883">
    <property type="entry name" value="AN11006-like"/>
</dbReference>
<dbReference type="Proteomes" id="UP000265663">
    <property type="component" value="Unassembled WGS sequence"/>
</dbReference>
<accession>A0A3M7M8I0</accession>
<sequence length="288" mass="33166">MQYNSRKAFPFLKLPQELRDMVYEHFLEDPIYPPPPRSLVQRSSLEWLYPGFLTSTSPASRSRRHSKWLFLANKQIYSEYLDLLCKRNTFYFSVSPQTYKLITPSASPAFTTEDSRVWQISPSTLSKIRHCSLNLITTSSMLGVTDPRSMTSSSWTLGQRIREQLKHMNNVHSFTLDAKALGDPLWNPLWIWYHASQSLKMLGTEASDTVPIGPQLSRITFSLDTWSPGENYVARGEADGGKWMWYCNKDHPVGLDIGVEMTVREFCGKLYQECRVCRVENGEEEMGE</sequence>
<reference evidence="1 2" key="1">
    <citation type="journal article" date="2014" name="PLoS ONE">
        <title>De novo Genome Assembly of the Fungal Plant Pathogen Pyrenophora semeniperda.</title>
        <authorList>
            <person name="Soliai M.M."/>
            <person name="Meyer S.E."/>
            <person name="Udall J.A."/>
            <person name="Elzinga D.E."/>
            <person name="Hermansen R.A."/>
            <person name="Bodily P.M."/>
            <person name="Hart A.A."/>
            <person name="Coleman C.E."/>
        </authorList>
    </citation>
    <scope>NUCLEOTIDE SEQUENCE [LARGE SCALE GENOMIC DNA]</scope>
    <source>
        <strain evidence="1 2">CCB06</strain>
        <tissue evidence="1">Mycelium</tissue>
    </source>
</reference>
<proteinExistence type="predicted"/>
<dbReference type="EMBL" id="KE747825">
    <property type="protein sequence ID" value="RMZ70805.1"/>
    <property type="molecule type" value="Genomic_DNA"/>
</dbReference>
<evidence type="ECO:0000313" key="2">
    <source>
        <dbReference type="Proteomes" id="UP000265663"/>
    </source>
</evidence>